<dbReference type="Gene3D" id="6.10.140.2220">
    <property type="match status" value="1"/>
</dbReference>
<evidence type="ECO:0000256" key="2">
    <source>
        <dbReference type="ARBA" id="ARBA00022771"/>
    </source>
</evidence>
<keyword evidence="3" id="KW-0862">Zinc</keyword>
<proteinExistence type="predicted"/>
<dbReference type="AlphaFoldDB" id="A0AAD7BA23"/>
<sequence length="536" mass="60337">MSQESSSTMTERPRIRHEHAQLARAVLLRPISRIVGDDDRDVVIRVCVSDRLACGGLGGSSCIWHYYRGPMSYLWDDMEVSHVLAPDCFGTGSDPSLPPPACVTDLGERVPPPDAAARGTMSTTPGFWACLVKSWAFLPEIEHPEIRTLLMYTISDFLGGRSARPGPREFEEMVEAAGSVDDLAFLILFFLRATIQGPPLEPSLPVAYISNLLLFIMNATDCEPQLLGKRSAPLVPLLVSLLRGRADGHGQLPILTLVDHMLLQTSANIWLHELQNSLFDDWYDFFALAEQRIRVLDEYLSDDFAAFKACDNVECGIIKEADLMAGRCSGCQTFYYCSKECQIAGWREGHREHCYSHYSLLTERSKDPKLTFSERSFLRTLMLQTYFKDQSSICTQQVRLLANYTTDPLRPPLIFTLFNFCQWPPLITVDAVIINRELPKVPDCVANLVHPGEWVDLVIRARRGRGRLELHAVRIMNGQVPRVWIIPLRSESAAIYEALTSLADRVRVEEVEGEEEISDAVDGIMDEHCAGLWQIH</sequence>
<dbReference type="Proteomes" id="UP001221142">
    <property type="component" value="Unassembled WGS sequence"/>
</dbReference>
<reference evidence="6" key="1">
    <citation type="submission" date="2023-03" db="EMBL/GenBank/DDBJ databases">
        <title>Massive genome expansion in bonnet fungi (Mycena s.s.) driven by repeated elements and novel gene families across ecological guilds.</title>
        <authorList>
            <consortium name="Lawrence Berkeley National Laboratory"/>
            <person name="Harder C.B."/>
            <person name="Miyauchi S."/>
            <person name="Viragh M."/>
            <person name="Kuo A."/>
            <person name="Thoen E."/>
            <person name="Andreopoulos B."/>
            <person name="Lu D."/>
            <person name="Skrede I."/>
            <person name="Drula E."/>
            <person name="Henrissat B."/>
            <person name="Morin E."/>
            <person name="Kohler A."/>
            <person name="Barry K."/>
            <person name="LaButti K."/>
            <person name="Morin E."/>
            <person name="Salamov A."/>
            <person name="Lipzen A."/>
            <person name="Mereny Z."/>
            <person name="Hegedus B."/>
            <person name="Baldrian P."/>
            <person name="Stursova M."/>
            <person name="Weitz H."/>
            <person name="Taylor A."/>
            <person name="Grigoriev I.V."/>
            <person name="Nagy L.G."/>
            <person name="Martin F."/>
            <person name="Kauserud H."/>
        </authorList>
    </citation>
    <scope>NUCLEOTIDE SEQUENCE</scope>
    <source>
        <strain evidence="6">9284</strain>
    </source>
</reference>
<evidence type="ECO:0000313" key="7">
    <source>
        <dbReference type="Proteomes" id="UP001221142"/>
    </source>
</evidence>
<name>A0AAD7BA23_9AGAR</name>
<dbReference type="SUPFAM" id="SSF144232">
    <property type="entry name" value="HIT/MYND zinc finger-like"/>
    <property type="match status" value="1"/>
</dbReference>
<dbReference type="InterPro" id="IPR002893">
    <property type="entry name" value="Znf_MYND"/>
</dbReference>
<keyword evidence="7" id="KW-1185">Reference proteome</keyword>
<feature type="domain" description="MYND-type" evidence="5">
    <location>
        <begin position="312"/>
        <end position="354"/>
    </location>
</feature>
<dbReference type="GO" id="GO:0008270">
    <property type="term" value="F:zinc ion binding"/>
    <property type="evidence" value="ECO:0007669"/>
    <property type="project" value="UniProtKB-KW"/>
</dbReference>
<keyword evidence="1" id="KW-0479">Metal-binding</keyword>
<keyword evidence="2 4" id="KW-0863">Zinc-finger</keyword>
<protein>
    <recommendedName>
        <fullName evidence="5">MYND-type domain-containing protein</fullName>
    </recommendedName>
</protein>
<dbReference type="EMBL" id="JARKIF010000024">
    <property type="protein sequence ID" value="KAJ7615347.1"/>
    <property type="molecule type" value="Genomic_DNA"/>
</dbReference>
<dbReference type="PROSITE" id="PS50865">
    <property type="entry name" value="ZF_MYND_2"/>
    <property type="match status" value="1"/>
</dbReference>
<evidence type="ECO:0000259" key="5">
    <source>
        <dbReference type="PROSITE" id="PS50865"/>
    </source>
</evidence>
<accession>A0AAD7BA23</accession>
<gene>
    <name evidence="6" type="ORF">FB45DRAFT_1064297</name>
</gene>
<evidence type="ECO:0000256" key="1">
    <source>
        <dbReference type="ARBA" id="ARBA00022723"/>
    </source>
</evidence>
<evidence type="ECO:0000256" key="3">
    <source>
        <dbReference type="ARBA" id="ARBA00022833"/>
    </source>
</evidence>
<dbReference type="Pfam" id="PF01753">
    <property type="entry name" value="zf-MYND"/>
    <property type="match status" value="1"/>
</dbReference>
<evidence type="ECO:0000256" key="4">
    <source>
        <dbReference type="PROSITE-ProRule" id="PRU00134"/>
    </source>
</evidence>
<organism evidence="6 7">
    <name type="scientific">Roridomyces roridus</name>
    <dbReference type="NCBI Taxonomy" id="1738132"/>
    <lineage>
        <taxon>Eukaryota</taxon>
        <taxon>Fungi</taxon>
        <taxon>Dikarya</taxon>
        <taxon>Basidiomycota</taxon>
        <taxon>Agaricomycotina</taxon>
        <taxon>Agaricomycetes</taxon>
        <taxon>Agaricomycetidae</taxon>
        <taxon>Agaricales</taxon>
        <taxon>Marasmiineae</taxon>
        <taxon>Mycenaceae</taxon>
        <taxon>Roridomyces</taxon>
    </lineage>
</organism>
<evidence type="ECO:0000313" key="6">
    <source>
        <dbReference type="EMBL" id="KAJ7615347.1"/>
    </source>
</evidence>
<comment type="caution">
    <text evidence="6">The sequence shown here is derived from an EMBL/GenBank/DDBJ whole genome shotgun (WGS) entry which is preliminary data.</text>
</comment>